<feature type="compositionally biased region" description="Basic and acidic residues" evidence="1">
    <location>
        <begin position="126"/>
        <end position="154"/>
    </location>
</feature>
<name>A0A6I9QX98_ELAGV</name>
<keyword evidence="2" id="KW-1185">Reference proteome</keyword>
<gene>
    <name evidence="3" type="primary">LOC105041490</name>
</gene>
<evidence type="ECO:0000313" key="2">
    <source>
        <dbReference type="Proteomes" id="UP000504607"/>
    </source>
</evidence>
<organism evidence="2 3">
    <name type="scientific">Elaeis guineensis var. tenera</name>
    <name type="common">Oil palm</name>
    <dbReference type="NCBI Taxonomy" id="51953"/>
    <lineage>
        <taxon>Eukaryota</taxon>
        <taxon>Viridiplantae</taxon>
        <taxon>Streptophyta</taxon>
        <taxon>Embryophyta</taxon>
        <taxon>Tracheophyta</taxon>
        <taxon>Spermatophyta</taxon>
        <taxon>Magnoliopsida</taxon>
        <taxon>Liliopsida</taxon>
        <taxon>Arecaceae</taxon>
        <taxon>Arecoideae</taxon>
        <taxon>Cocoseae</taxon>
        <taxon>Elaeidinae</taxon>
        <taxon>Elaeis</taxon>
    </lineage>
</organism>
<evidence type="ECO:0000313" key="3">
    <source>
        <dbReference type="RefSeq" id="XP_010916756.1"/>
    </source>
</evidence>
<accession>A0A6I9QX98</accession>
<proteinExistence type="predicted"/>
<feature type="region of interest" description="Disordered" evidence="1">
    <location>
        <begin position="109"/>
        <end position="154"/>
    </location>
</feature>
<dbReference type="Proteomes" id="UP000504607">
    <property type="component" value="Chromosome 3"/>
</dbReference>
<reference evidence="3" key="1">
    <citation type="submission" date="2025-08" db="UniProtKB">
        <authorList>
            <consortium name="RefSeq"/>
        </authorList>
    </citation>
    <scope>IDENTIFICATION</scope>
</reference>
<sequence length="154" mass="17975">MSNELQRQHEDITTTRQILTHLQELYGEQRRIAHFEVSKRLFKVKMRDGQLVHGHCLTMIKNLEELEKLGLSMDKDLQIQCTIYELINMLVIIEGTLKSSMGFVFAVEHTSSKRKSTGKKKSVKKQKVESKKKEVPKKKAIEKEKYFHCDKNGD</sequence>
<dbReference type="OrthoDB" id="686144at2759"/>
<dbReference type="RefSeq" id="XP_010916756.1">
    <property type="nucleotide sequence ID" value="XM_010918454.1"/>
</dbReference>
<protein>
    <submittedName>
        <fullName evidence="3">Uncharacterized protein LOC105041490</fullName>
    </submittedName>
</protein>
<dbReference type="InParanoid" id="A0A6I9QX98"/>
<feature type="compositionally biased region" description="Basic residues" evidence="1">
    <location>
        <begin position="112"/>
        <end position="125"/>
    </location>
</feature>
<dbReference type="Pfam" id="PF14223">
    <property type="entry name" value="Retrotran_gag_2"/>
    <property type="match status" value="1"/>
</dbReference>
<dbReference type="AlphaFoldDB" id="A0A6I9QX98"/>
<dbReference type="FunCoup" id="A0A6I9QX98">
    <property type="interactions" value="18"/>
</dbReference>
<evidence type="ECO:0000256" key="1">
    <source>
        <dbReference type="SAM" id="MobiDB-lite"/>
    </source>
</evidence>